<keyword evidence="3" id="KW-1185">Reference proteome</keyword>
<dbReference type="PANTHER" id="PTHR12001">
    <property type="entry name" value="GERANYLGERANYL PYROPHOSPHATE SYNTHASE"/>
    <property type="match status" value="1"/>
</dbReference>
<dbReference type="PANTHER" id="PTHR12001:SF55">
    <property type="entry name" value="ALL TRANS-POLYPRENYL-DIPHOSPHATE SYNTHASE PDSS2"/>
    <property type="match status" value="1"/>
</dbReference>
<evidence type="ECO:0000313" key="2">
    <source>
        <dbReference type="EMBL" id="CAG5004292.1"/>
    </source>
</evidence>
<dbReference type="GO" id="GO:1990234">
    <property type="term" value="C:transferase complex"/>
    <property type="evidence" value="ECO:0007669"/>
    <property type="project" value="TreeGrafter"/>
</dbReference>
<accession>A0A8S3X6A3</accession>
<dbReference type="GO" id="GO:0005739">
    <property type="term" value="C:mitochondrion"/>
    <property type="evidence" value="ECO:0007669"/>
    <property type="project" value="TreeGrafter"/>
</dbReference>
<dbReference type="GO" id="GO:0008299">
    <property type="term" value="P:isoprenoid biosynthetic process"/>
    <property type="evidence" value="ECO:0007669"/>
    <property type="project" value="InterPro"/>
</dbReference>
<reference evidence="2" key="1">
    <citation type="submission" date="2021-04" db="EMBL/GenBank/DDBJ databases">
        <authorList>
            <person name="Tunstrom K."/>
        </authorList>
    </citation>
    <scope>NUCLEOTIDE SEQUENCE</scope>
</reference>
<sequence>MPYAMIRHLRRTVLLTQQIRLESTMTNLTHEDYVFRPPITQWSKIIREAEKIVGYPTSFMNLRWLLSDEFANMAMHLRKVVNSNHPLMKTAKSVLYNEHNNLQPWGLIILLLSKAVNPTMSSLQANKVNESQRQLAELTEMIRTGHSIHKGLLNIPIGKYKDFDTELFANKIAILIGDYLLVTANGMLARLKNQDLSYLISTALRDLSEGEFFGYRDSQNMPLPGKPSSMLGAYKITSDTLPFDVSNVLGSPMKEWTLRTLYNGGSLFGRGCEGAVLLAGKGRDKQKKAYLLGCHLCLAWQAASDIQKFTTENKETFPLVSAPVLFALNQSPQLYEEIEKATNDIRELDYDALKNSILKTNALEETRHLFSKHSELAMKYADTFGNCESINTIKDESQPRTNSGSLQNENSDSEIEDNLEVDPYDSDDSAADPSFVPFRLEEDLQNILVDDSESPNISVPC</sequence>
<dbReference type="AlphaFoldDB" id="A0A8S3X6A3"/>
<dbReference type="InterPro" id="IPR000092">
    <property type="entry name" value="Polyprenyl_synt"/>
</dbReference>
<comment type="caution">
    <text evidence="2">The sequence shown here is derived from an EMBL/GenBank/DDBJ whole genome shotgun (WGS) entry which is preliminary data.</text>
</comment>
<dbReference type="Proteomes" id="UP000691718">
    <property type="component" value="Unassembled WGS sequence"/>
</dbReference>
<dbReference type="GO" id="GO:0006744">
    <property type="term" value="P:ubiquinone biosynthetic process"/>
    <property type="evidence" value="ECO:0007669"/>
    <property type="project" value="TreeGrafter"/>
</dbReference>
<organism evidence="2 3">
    <name type="scientific">Parnassius apollo</name>
    <name type="common">Apollo butterfly</name>
    <name type="synonym">Papilio apollo</name>
    <dbReference type="NCBI Taxonomy" id="110799"/>
    <lineage>
        <taxon>Eukaryota</taxon>
        <taxon>Metazoa</taxon>
        <taxon>Ecdysozoa</taxon>
        <taxon>Arthropoda</taxon>
        <taxon>Hexapoda</taxon>
        <taxon>Insecta</taxon>
        <taxon>Pterygota</taxon>
        <taxon>Neoptera</taxon>
        <taxon>Endopterygota</taxon>
        <taxon>Lepidoptera</taxon>
        <taxon>Glossata</taxon>
        <taxon>Ditrysia</taxon>
        <taxon>Papilionoidea</taxon>
        <taxon>Papilionidae</taxon>
        <taxon>Parnassiinae</taxon>
        <taxon>Parnassini</taxon>
        <taxon>Parnassius</taxon>
        <taxon>Parnassius</taxon>
    </lineage>
</organism>
<feature type="compositionally biased region" description="Polar residues" evidence="1">
    <location>
        <begin position="399"/>
        <end position="410"/>
    </location>
</feature>
<dbReference type="Pfam" id="PF00348">
    <property type="entry name" value="polyprenyl_synt"/>
    <property type="match status" value="1"/>
</dbReference>
<evidence type="ECO:0000256" key="1">
    <source>
        <dbReference type="SAM" id="MobiDB-lite"/>
    </source>
</evidence>
<evidence type="ECO:0000313" key="3">
    <source>
        <dbReference type="Proteomes" id="UP000691718"/>
    </source>
</evidence>
<proteinExistence type="predicted"/>
<dbReference type="EMBL" id="CAJQZP010000975">
    <property type="protein sequence ID" value="CAG5004292.1"/>
    <property type="molecule type" value="Genomic_DNA"/>
</dbReference>
<gene>
    <name evidence="2" type="ORF">PAPOLLO_LOCUS14362</name>
</gene>
<feature type="compositionally biased region" description="Acidic residues" evidence="1">
    <location>
        <begin position="411"/>
        <end position="430"/>
    </location>
</feature>
<name>A0A8S3X6A3_PARAO</name>
<protein>
    <submittedName>
        <fullName evidence="2">(apollo) hypothetical protein</fullName>
    </submittedName>
</protein>
<dbReference type="GO" id="GO:0004659">
    <property type="term" value="F:prenyltransferase activity"/>
    <property type="evidence" value="ECO:0007669"/>
    <property type="project" value="InterPro"/>
</dbReference>
<dbReference type="OrthoDB" id="9983019at2759"/>
<feature type="region of interest" description="Disordered" evidence="1">
    <location>
        <begin position="393"/>
        <end position="436"/>
    </location>
</feature>
<dbReference type="CDD" id="cd00385">
    <property type="entry name" value="Isoprenoid_Biosyn_C1"/>
    <property type="match status" value="1"/>
</dbReference>